<dbReference type="RefSeq" id="XP_060296528.1">
    <property type="nucleotide sequence ID" value="XM_060441993.1"/>
</dbReference>
<proteinExistence type="predicted"/>
<dbReference type="Proteomes" id="UP001172101">
    <property type="component" value="Unassembled WGS sequence"/>
</dbReference>
<reference evidence="1" key="1">
    <citation type="submission" date="2023-06" db="EMBL/GenBank/DDBJ databases">
        <title>Genome-scale phylogeny and comparative genomics of the fungal order Sordariales.</title>
        <authorList>
            <consortium name="Lawrence Berkeley National Laboratory"/>
            <person name="Hensen N."/>
            <person name="Bonometti L."/>
            <person name="Westerberg I."/>
            <person name="Brannstrom I.O."/>
            <person name="Guillou S."/>
            <person name="Cros-Aarteil S."/>
            <person name="Calhoun S."/>
            <person name="Haridas S."/>
            <person name="Kuo A."/>
            <person name="Mondo S."/>
            <person name="Pangilinan J."/>
            <person name="Riley R."/>
            <person name="LaButti K."/>
            <person name="Andreopoulos B."/>
            <person name="Lipzen A."/>
            <person name="Chen C."/>
            <person name="Yanf M."/>
            <person name="Daum C."/>
            <person name="Ng V."/>
            <person name="Clum A."/>
            <person name="Steindorff A."/>
            <person name="Ohm R."/>
            <person name="Martin F."/>
            <person name="Silar P."/>
            <person name="Natvig D."/>
            <person name="Lalanne C."/>
            <person name="Gautier V."/>
            <person name="Ament-velasquez S.L."/>
            <person name="Kruys A."/>
            <person name="Hutchinson M.I."/>
            <person name="Powell A.J."/>
            <person name="Barry K."/>
            <person name="Miller A.N."/>
            <person name="Grigoriev I.V."/>
            <person name="Debuchy R."/>
            <person name="Gladieux P."/>
            <person name="Thoren M.H."/>
            <person name="Johannesson H."/>
        </authorList>
    </citation>
    <scope>NUCLEOTIDE SEQUENCE</scope>
    <source>
        <strain evidence="1">SMH2392-1A</strain>
    </source>
</reference>
<dbReference type="Gene3D" id="1.20.58.340">
    <property type="entry name" value="Magnesium transport protein CorA, transmembrane region"/>
    <property type="match status" value="1"/>
</dbReference>
<comment type="caution">
    <text evidence="1">The sequence shown here is derived from an EMBL/GenBank/DDBJ whole genome shotgun (WGS) entry which is preliminary data.</text>
</comment>
<keyword evidence="2" id="KW-1185">Reference proteome</keyword>
<evidence type="ECO:0000313" key="1">
    <source>
        <dbReference type="EMBL" id="KAK0717735.1"/>
    </source>
</evidence>
<protein>
    <submittedName>
        <fullName evidence="1">Uncharacterized protein</fullName>
    </submittedName>
</protein>
<gene>
    <name evidence="1" type="ORF">B0T26DRAFT_710726</name>
</gene>
<dbReference type="GeneID" id="85325263"/>
<dbReference type="AlphaFoldDB" id="A0AA40AL16"/>
<accession>A0AA40AL16</accession>
<evidence type="ECO:0000313" key="2">
    <source>
        <dbReference type="Proteomes" id="UP001172101"/>
    </source>
</evidence>
<organism evidence="1 2">
    <name type="scientific">Lasiosphaeria miniovina</name>
    <dbReference type="NCBI Taxonomy" id="1954250"/>
    <lineage>
        <taxon>Eukaryota</taxon>
        <taxon>Fungi</taxon>
        <taxon>Dikarya</taxon>
        <taxon>Ascomycota</taxon>
        <taxon>Pezizomycotina</taxon>
        <taxon>Sordariomycetes</taxon>
        <taxon>Sordariomycetidae</taxon>
        <taxon>Sordariales</taxon>
        <taxon>Lasiosphaeriaceae</taxon>
        <taxon>Lasiosphaeria</taxon>
    </lineage>
</organism>
<dbReference type="EMBL" id="JAUIRO010000004">
    <property type="protein sequence ID" value="KAK0717735.1"/>
    <property type="molecule type" value="Genomic_DNA"/>
</dbReference>
<name>A0AA40AL16_9PEZI</name>
<sequence>MFADTSGYLRAKKKETSSIARRENNKMKALAFLTMIFLPATFVAVNPHDKSPQSSLCVSNSLFTSPLSVQPLC</sequence>